<evidence type="ECO:0000256" key="4">
    <source>
        <dbReference type="ARBA" id="ARBA00022964"/>
    </source>
</evidence>
<dbReference type="FunFam" id="3.60.130.10:FF:000003">
    <property type="entry name" value="Alpha-ketoglutarate-dependent taurine dioxygenase"/>
    <property type="match status" value="1"/>
</dbReference>
<dbReference type="Pfam" id="PF02668">
    <property type="entry name" value="TauD"/>
    <property type="match status" value="1"/>
</dbReference>
<keyword evidence="9" id="KW-1185">Reference proteome</keyword>
<dbReference type="EMBL" id="SELW01000680">
    <property type="protein sequence ID" value="TID13273.1"/>
    <property type="molecule type" value="Genomic_DNA"/>
</dbReference>
<dbReference type="PANTHER" id="PTHR30468">
    <property type="entry name" value="ALPHA-KETOGLUTARATE-DEPENDENT SULFONATE DIOXYGENASE"/>
    <property type="match status" value="1"/>
</dbReference>
<dbReference type="GO" id="GO:0005737">
    <property type="term" value="C:cytoplasm"/>
    <property type="evidence" value="ECO:0007669"/>
    <property type="project" value="TreeGrafter"/>
</dbReference>
<keyword evidence="5" id="KW-0560">Oxidoreductase</keyword>
<evidence type="ECO:0000256" key="6">
    <source>
        <dbReference type="ARBA" id="ARBA00023004"/>
    </source>
</evidence>
<organism evidence="8 9">
    <name type="scientific">Pichia inconspicua</name>
    <dbReference type="NCBI Taxonomy" id="52247"/>
    <lineage>
        <taxon>Eukaryota</taxon>
        <taxon>Fungi</taxon>
        <taxon>Dikarya</taxon>
        <taxon>Ascomycota</taxon>
        <taxon>Saccharomycotina</taxon>
        <taxon>Pichiomycetes</taxon>
        <taxon>Pichiales</taxon>
        <taxon>Pichiaceae</taxon>
        <taxon>Pichia</taxon>
    </lineage>
</organism>
<evidence type="ECO:0000256" key="5">
    <source>
        <dbReference type="ARBA" id="ARBA00023002"/>
    </source>
</evidence>
<dbReference type="GO" id="GO:0044273">
    <property type="term" value="P:sulfur compound catabolic process"/>
    <property type="evidence" value="ECO:0007669"/>
    <property type="project" value="TreeGrafter"/>
</dbReference>
<evidence type="ECO:0000313" key="9">
    <source>
        <dbReference type="Proteomes" id="UP000307173"/>
    </source>
</evidence>
<feature type="domain" description="TauD/TfdA-like" evidence="7">
    <location>
        <begin position="90"/>
        <end position="359"/>
    </location>
</feature>
<evidence type="ECO:0000313" key="8">
    <source>
        <dbReference type="EMBL" id="TID13273.1"/>
    </source>
</evidence>
<keyword evidence="6" id="KW-0408">Iron</keyword>
<evidence type="ECO:0000256" key="2">
    <source>
        <dbReference type="ARBA" id="ARBA00005896"/>
    </source>
</evidence>
<evidence type="ECO:0000256" key="1">
    <source>
        <dbReference type="ARBA" id="ARBA00001954"/>
    </source>
</evidence>
<reference evidence="8 9" key="1">
    <citation type="journal article" date="2019" name="Front. Genet.">
        <title>Whole-Genome Sequencing of the Opportunistic Yeast Pathogen Candida inconspicua Uncovers Its Hybrid Origin.</title>
        <authorList>
            <person name="Mixao V."/>
            <person name="Hansen A.P."/>
            <person name="Saus E."/>
            <person name="Boekhout T."/>
            <person name="Lass-Florl C."/>
            <person name="Gabaldon T."/>
        </authorList>
    </citation>
    <scope>NUCLEOTIDE SEQUENCE [LARGE SCALE GENOMIC DNA]</scope>
    <source>
        <strain evidence="8 9">CBS 180</strain>
    </source>
</reference>
<sequence>MATKTETKKPAGEENRNIYAFFELEKAKVGNVVTVSDKEKVGSKYPHWLPTWDLSTQHTFEHLPPFKHHDRGLDADPEFKSLTSVEGYSYKPLTPKLGLEVDGIQLSKLTDAQKNDLALLVEQRGVVVFRNQDFKEQSFDKLKEIVSYFGPLDVHSNSGSPLNEPNFHLVFKSPDLNVKKDVFYDSLNHIYWHSDVSYEPQPPGITFLAMLQTGQGGDTQFLDTIEIYDRLSPLLKEKLEGLQAVHSSVRQDAGTGARGGLSRKHTVESIHPLVRYHPVLKKKALFINRTFTTRILGLKREESDALLQFLFKHEDNCLDAHIRANWDENTVTVWDNRRVLHTATIDMNTPEIRHAFRVTSLAERPVGSKEDYESWTVEFENADLLNKDEKLNLPPKDYYDKYIAGL</sequence>
<comment type="caution">
    <text evidence="8">The sequence shown here is derived from an EMBL/GenBank/DDBJ whole genome shotgun (WGS) entry which is preliminary data.</text>
</comment>
<protein>
    <recommendedName>
        <fullName evidence="7">TauD/TfdA-like domain-containing protein</fullName>
    </recommendedName>
</protein>
<comment type="similarity">
    <text evidence="2">Belongs to the TfdA dioxygenase family.</text>
</comment>
<evidence type="ECO:0000259" key="7">
    <source>
        <dbReference type="Pfam" id="PF02668"/>
    </source>
</evidence>
<evidence type="ECO:0000256" key="3">
    <source>
        <dbReference type="ARBA" id="ARBA00022723"/>
    </source>
</evidence>
<dbReference type="AlphaFoldDB" id="A0A4T0WUK6"/>
<dbReference type="Proteomes" id="UP000307173">
    <property type="component" value="Unassembled WGS sequence"/>
</dbReference>
<dbReference type="SUPFAM" id="SSF51197">
    <property type="entry name" value="Clavaminate synthase-like"/>
    <property type="match status" value="1"/>
</dbReference>
<dbReference type="OrthoDB" id="10257314at2759"/>
<dbReference type="GO" id="GO:0000907">
    <property type="term" value="F:sulfonate dioxygenase activity"/>
    <property type="evidence" value="ECO:0007669"/>
    <property type="project" value="TreeGrafter"/>
</dbReference>
<dbReference type="STRING" id="52247.A0A4T0WUK6"/>
<dbReference type="Gene3D" id="3.60.130.10">
    <property type="entry name" value="Clavaminate synthase-like"/>
    <property type="match status" value="1"/>
</dbReference>
<dbReference type="PANTHER" id="PTHR30468:SF1">
    <property type="entry name" value="ALPHA-KETOGLUTARATE-DEPENDENT SULFONATE DIOXYGENASE"/>
    <property type="match status" value="1"/>
</dbReference>
<proteinExistence type="inferred from homology"/>
<accession>A0A4T0WUK6</accession>
<dbReference type="InterPro" id="IPR051323">
    <property type="entry name" value="AtsK-like"/>
</dbReference>
<dbReference type="GO" id="GO:0046872">
    <property type="term" value="F:metal ion binding"/>
    <property type="evidence" value="ECO:0007669"/>
    <property type="project" value="UniProtKB-KW"/>
</dbReference>
<dbReference type="InterPro" id="IPR042098">
    <property type="entry name" value="TauD-like_sf"/>
</dbReference>
<comment type="cofactor">
    <cofactor evidence="1">
        <name>Fe(2+)</name>
        <dbReference type="ChEBI" id="CHEBI:29033"/>
    </cofactor>
</comment>
<dbReference type="InterPro" id="IPR003819">
    <property type="entry name" value="TauD/TfdA-like"/>
</dbReference>
<keyword evidence="4" id="KW-0223">Dioxygenase</keyword>
<name>A0A4T0WUK6_9ASCO</name>
<gene>
    <name evidence="8" type="ORF">CANINC_004959</name>
</gene>
<keyword evidence="3" id="KW-0479">Metal-binding</keyword>